<dbReference type="AlphaFoldDB" id="A0A7X3FTF7"/>
<dbReference type="RefSeq" id="WP_157291225.1">
    <property type="nucleotide sequence ID" value="NZ_WQRF01000006.1"/>
</dbReference>
<keyword evidence="3" id="KW-1185">Reference proteome</keyword>
<protein>
    <recommendedName>
        <fullName evidence="1">HTH luxR-type domain-containing protein</fullName>
    </recommendedName>
</protein>
<evidence type="ECO:0000313" key="2">
    <source>
        <dbReference type="EMBL" id="MVT00450.1"/>
    </source>
</evidence>
<dbReference type="Gene3D" id="1.10.10.10">
    <property type="entry name" value="Winged helix-like DNA-binding domain superfamily/Winged helix DNA-binding domain"/>
    <property type="match status" value="1"/>
</dbReference>
<feature type="domain" description="HTH luxR-type" evidence="1">
    <location>
        <begin position="272"/>
        <end position="329"/>
    </location>
</feature>
<proteinExistence type="predicted"/>
<dbReference type="EMBL" id="WQRF01000006">
    <property type="protein sequence ID" value="MVT00450.1"/>
    <property type="molecule type" value="Genomic_DNA"/>
</dbReference>
<reference evidence="2 3" key="1">
    <citation type="submission" date="2019-12" db="EMBL/GenBank/DDBJ databases">
        <title>Devosia maris sp. nov., isolated from the deep seawater.</title>
        <authorList>
            <person name="Liu Y."/>
        </authorList>
    </citation>
    <scope>NUCLEOTIDE SEQUENCE [LARGE SCALE GENOMIC DNA]</scope>
    <source>
        <strain evidence="2 3">L53-10-65</strain>
    </source>
</reference>
<evidence type="ECO:0000259" key="1">
    <source>
        <dbReference type="SMART" id="SM00421"/>
    </source>
</evidence>
<comment type="caution">
    <text evidence="2">The sequence shown here is derived from an EMBL/GenBank/DDBJ whole genome shotgun (WGS) entry which is preliminary data.</text>
</comment>
<dbReference type="InterPro" id="IPR016032">
    <property type="entry name" value="Sig_transdc_resp-reg_C-effctor"/>
</dbReference>
<gene>
    <name evidence="2" type="ORF">GO014_15610</name>
</gene>
<dbReference type="GO" id="GO:0003677">
    <property type="term" value="F:DNA binding"/>
    <property type="evidence" value="ECO:0007669"/>
    <property type="project" value="InterPro"/>
</dbReference>
<dbReference type="GO" id="GO:0006355">
    <property type="term" value="P:regulation of DNA-templated transcription"/>
    <property type="evidence" value="ECO:0007669"/>
    <property type="project" value="InterPro"/>
</dbReference>
<evidence type="ECO:0000313" key="3">
    <source>
        <dbReference type="Proteomes" id="UP000438106"/>
    </source>
</evidence>
<accession>A0A7X3FTF7</accession>
<dbReference type="InterPro" id="IPR036388">
    <property type="entry name" value="WH-like_DNA-bd_sf"/>
</dbReference>
<dbReference type="SMART" id="SM00421">
    <property type="entry name" value="HTH_LUXR"/>
    <property type="match status" value="1"/>
</dbReference>
<name>A0A7X3FTF7_9HYPH</name>
<dbReference type="InterPro" id="IPR000792">
    <property type="entry name" value="Tscrpt_reg_LuxR_C"/>
</dbReference>
<organism evidence="2 3">
    <name type="scientific">Devosia marina</name>
    <dbReference type="NCBI Taxonomy" id="2683198"/>
    <lineage>
        <taxon>Bacteria</taxon>
        <taxon>Pseudomonadati</taxon>
        <taxon>Pseudomonadota</taxon>
        <taxon>Alphaproteobacteria</taxon>
        <taxon>Hyphomicrobiales</taxon>
        <taxon>Devosiaceae</taxon>
        <taxon>Devosia</taxon>
    </lineage>
</organism>
<dbReference type="SUPFAM" id="SSF46894">
    <property type="entry name" value="C-terminal effector domain of the bipartite response regulators"/>
    <property type="match status" value="1"/>
</dbReference>
<sequence>MLKLTDLMGARECVFGGGQGGRTNELFAPHSDPDYVTRYLDVYHQQNDIMRAVADQGAGAITLADDLPEISDFRRSDFYHLYCVPQKFIHALALNLACSTGWYGTLVINTSSEITGTQIEQLRALAPDLQAAVERWRWLAQLQVANRMTLSTLDLAGQGAMLLDRSGRVLDCNDTAQSMLADGRLLLRDGQIGCAETESHQTLVSLIAHCLAQPDQGGGRAQLSGSDGDMIVQCVPFLAEMHYAAPQRPSAILMITDPRHRIRQRLRGLTQRFGLTRAEIELALAVLETGNRKAAAQMRGVSDATARAQLTSIFDKTGVRRQTELVRLLMYDG</sequence>
<dbReference type="Proteomes" id="UP000438106">
    <property type="component" value="Unassembled WGS sequence"/>
</dbReference>